<name>A0A154P4Q0_DUFNO</name>
<keyword evidence="2" id="KW-1185">Reference proteome</keyword>
<evidence type="ECO:0000313" key="2">
    <source>
        <dbReference type="Proteomes" id="UP000076502"/>
    </source>
</evidence>
<accession>A0A154P4Q0</accession>
<organism evidence="1 2">
    <name type="scientific">Dufourea novaeangliae</name>
    <name type="common">Sweat bee</name>
    <dbReference type="NCBI Taxonomy" id="178035"/>
    <lineage>
        <taxon>Eukaryota</taxon>
        <taxon>Metazoa</taxon>
        <taxon>Ecdysozoa</taxon>
        <taxon>Arthropoda</taxon>
        <taxon>Hexapoda</taxon>
        <taxon>Insecta</taxon>
        <taxon>Pterygota</taxon>
        <taxon>Neoptera</taxon>
        <taxon>Endopterygota</taxon>
        <taxon>Hymenoptera</taxon>
        <taxon>Apocrita</taxon>
        <taxon>Aculeata</taxon>
        <taxon>Apoidea</taxon>
        <taxon>Anthophila</taxon>
        <taxon>Halictidae</taxon>
        <taxon>Rophitinae</taxon>
        <taxon>Dufourea</taxon>
    </lineage>
</organism>
<dbReference type="Proteomes" id="UP000076502">
    <property type="component" value="Unassembled WGS sequence"/>
</dbReference>
<reference evidence="1 2" key="1">
    <citation type="submission" date="2015-07" db="EMBL/GenBank/DDBJ databases">
        <title>The genome of Dufourea novaeangliae.</title>
        <authorList>
            <person name="Pan H."/>
            <person name="Kapheim K."/>
        </authorList>
    </citation>
    <scope>NUCLEOTIDE SEQUENCE [LARGE SCALE GENOMIC DNA]</scope>
    <source>
        <strain evidence="1">0120121106</strain>
        <tissue evidence="1">Whole body</tissue>
    </source>
</reference>
<gene>
    <name evidence="1" type="ORF">WN55_10097</name>
</gene>
<proteinExistence type="predicted"/>
<dbReference type="AlphaFoldDB" id="A0A154P4Q0"/>
<dbReference type="EMBL" id="KQ434809">
    <property type="protein sequence ID" value="KZC06188.1"/>
    <property type="molecule type" value="Genomic_DNA"/>
</dbReference>
<evidence type="ECO:0000313" key="1">
    <source>
        <dbReference type="EMBL" id="KZC06188.1"/>
    </source>
</evidence>
<sequence length="54" mass="6382">MEDWEKPLSLTLIELHLSLYRLSIYLSENKEYRIPTRNGNILVQLGSYKVDIIC</sequence>
<protein>
    <submittedName>
        <fullName evidence="1">Uncharacterized protein</fullName>
    </submittedName>
</protein>